<protein>
    <submittedName>
        <fullName evidence="1">Uncharacterized protein</fullName>
    </submittedName>
</protein>
<comment type="caution">
    <text evidence="1">The sequence shown here is derived from an EMBL/GenBank/DDBJ whole genome shotgun (WGS) entry which is preliminary data.</text>
</comment>
<dbReference type="Proteomes" id="UP001060085">
    <property type="component" value="Linkage Group LG05"/>
</dbReference>
<name>A0ACC0ARR3_CATRO</name>
<reference evidence="2" key="1">
    <citation type="journal article" date="2023" name="Nat. Plants">
        <title>Single-cell RNA sequencing provides a high-resolution roadmap for understanding the multicellular compartmentation of specialized metabolism.</title>
        <authorList>
            <person name="Sun S."/>
            <person name="Shen X."/>
            <person name="Li Y."/>
            <person name="Li Y."/>
            <person name="Wang S."/>
            <person name="Li R."/>
            <person name="Zhang H."/>
            <person name="Shen G."/>
            <person name="Guo B."/>
            <person name="Wei J."/>
            <person name="Xu J."/>
            <person name="St-Pierre B."/>
            <person name="Chen S."/>
            <person name="Sun C."/>
        </authorList>
    </citation>
    <scope>NUCLEOTIDE SEQUENCE [LARGE SCALE GENOMIC DNA]</scope>
</reference>
<evidence type="ECO:0000313" key="1">
    <source>
        <dbReference type="EMBL" id="KAI5663658.1"/>
    </source>
</evidence>
<dbReference type="EMBL" id="CM044705">
    <property type="protein sequence ID" value="KAI5663658.1"/>
    <property type="molecule type" value="Genomic_DNA"/>
</dbReference>
<accession>A0ACC0ARR3</accession>
<sequence length="616" mass="69776">MEWTARSAMGHLRTPTSPLVIQDCLSAQEVKTSPLCEELLSPELLSKQKLGTGLEAQELEKCCYRKGKEMDLTLEMSKQLVLKFKEPDSTVLISCRVTRRAVRRCVLKEKPDILFIQETKLKSVDDWLRKSLWVKSSANSLVTSMGASGPISLRKIGYLLNSIVKIIIRSEHAYLFGKIYAPNIDAEREGFFASVTDILLNVSCPVCLGGDFSAEKYTIEESIWLQKSRLSWLRLGDRNTNFFHISASIRKNMNKVLVLKVGHSFFSDPDSIKFSVANKSSLIGFGIEDDLISLWASIINCKVNEIPSMYVGLPLGARGNSLKVWDPVIQNFRRKLECWKRKLHSFEVRIVLIKSVVSSLPVYFMSLFPLHVGVFNELNSIQMRFISGGCLEQRRIHFVDWNTFSNVLVFGITVSLGDGSRISCWKDTWAADFSLAEAFSRVFALSVNKRVSIIPHVWKLTWKRYAPPKVEVFVWKAKWPHISASFLDLVRALMGVLMHRSTVASNNATSVWSPPPKSHLKFNVDGTAFGKSGPARMGEAFALFARLYLRNAFHLIIETEFLNAYKWVLSPDGKFSWTLCQIFFTIEALKLQIPHWSICKILQACNDIADSLAKVK</sequence>
<gene>
    <name evidence="1" type="ORF">M9H77_22981</name>
</gene>
<keyword evidence="2" id="KW-1185">Reference proteome</keyword>
<proteinExistence type="predicted"/>
<organism evidence="1 2">
    <name type="scientific">Catharanthus roseus</name>
    <name type="common">Madagascar periwinkle</name>
    <name type="synonym">Vinca rosea</name>
    <dbReference type="NCBI Taxonomy" id="4058"/>
    <lineage>
        <taxon>Eukaryota</taxon>
        <taxon>Viridiplantae</taxon>
        <taxon>Streptophyta</taxon>
        <taxon>Embryophyta</taxon>
        <taxon>Tracheophyta</taxon>
        <taxon>Spermatophyta</taxon>
        <taxon>Magnoliopsida</taxon>
        <taxon>eudicotyledons</taxon>
        <taxon>Gunneridae</taxon>
        <taxon>Pentapetalae</taxon>
        <taxon>asterids</taxon>
        <taxon>lamiids</taxon>
        <taxon>Gentianales</taxon>
        <taxon>Apocynaceae</taxon>
        <taxon>Rauvolfioideae</taxon>
        <taxon>Vinceae</taxon>
        <taxon>Catharanthinae</taxon>
        <taxon>Catharanthus</taxon>
    </lineage>
</organism>
<evidence type="ECO:0000313" key="2">
    <source>
        <dbReference type="Proteomes" id="UP001060085"/>
    </source>
</evidence>